<keyword evidence="4" id="KW-1185">Reference proteome</keyword>
<feature type="region of interest" description="Disordered" evidence="1">
    <location>
        <begin position="152"/>
        <end position="175"/>
    </location>
</feature>
<reference evidence="3 4" key="1">
    <citation type="submission" date="2017-03" db="EMBL/GenBank/DDBJ databases">
        <title>Widespread Adenine N6-methylation of Active Genes in Fungi.</title>
        <authorList>
            <consortium name="DOE Joint Genome Institute"/>
            <person name="Mondo S.J."/>
            <person name="Dannebaum R.O."/>
            <person name="Kuo R.C."/>
            <person name="Louie K.B."/>
            <person name="Bewick A.J."/>
            <person name="Labutti K."/>
            <person name="Haridas S."/>
            <person name="Kuo A."/>
            <person name="Salamov A."/>
            <person name="Ahrendt S.R."/>
            <person name="Lau R."/>
            <person name="Bowen B.P."/>
            <person name="Lipzen A."/>
            <person name="Sullivan W."/>
            <person name="Andreopoulos W.B."/>
            <person name="Clum A."/>
            <person name="Lindquist E."/>
            <person name="Daum C."/>
            <person name="Northen T.R."/>
            <person name="Ramamoorthy G."/>
            <person name="Schmitz R.J."/>
            <person name="Gryganskyi A."/>
            <person name="Culley D."/>
            <person name="Magnuson J."/>
            <person name="James T.Y."/>
            <person name="O'Malley M.A."/>
            <person name="Stajich J.E."/>
            <person name="Spatafora J.W."/>
            <person name="Visel A."/>
            <person name="Grigoriev I.V."/>
        </authorList>
    </citation>
    <scope>NUCLEOTIDE SEQUENCE [LARGE SCALE GENOMIC DNA]</scope>
    <source>
        <strain evidence="3 4">NRRL Y-17943</strain>
    </source>
</reference>
<feature type="region of interest" description="Disordered" evidence="1">
    <location>
        <begin position="1"/>
        <end position="58"/>
    </location>
</feature>
<feature type="compositionally biased region" description="Basic and acidic residues" evidence="1">
    <location>
        <begin position="1"/>
        <end position="11"/>
    </location>
</feature>
<organism evidence="3 4">
    <name type="scientific">Kockovaella imperatae</name>
    <dbReference type="NCBI Taxonomy" id="4999"/>
    <lineage>
        <taxon>Eukaryota</taxon>
        <taxon>Fungi</taxon>
        <taxon>Dikarya</taxon>
        <taxon>Basidiomycota</taxon>
        <taxon>Agaricomycotina</taxon>
        <taxon>Tremellomycetes</taxon>
        <taxon>Tremellales</taxon>
        <taxon>Cuniculitremaceae</taxon>
        <taxon>Kockovaella</taxon>
    </lineage>
</organism>
<dbReference type="OrthoDB" id="5570013at2759"/>
<evidence type="ECO:0000256" key="1">
    <source>
        <dbReference type="SAM" id="MobiDB-lite"/>
    </source>
</evidence>
<feature type="region of interest" description="Disordered" evidence="1">
    <location>
        <begin position="528"/>
        <end position="573"/>
    </location>
</feature>
<dbReference type="Proteomes" id="UP000193218">
    <property type="component" value="Unassembled WGS sequence"/>
</dbReference>
<dbReference type="AlphaFoldDB" id="A0A1Y1UQZ0"/>
<feature type="compositionally biased region" description="Low complexity" evidence="1">
    <location>
        <begin position="543"/>
        <end position="573"/>
    </location>
</feature>
<protein>
    <submittedName>
        <fullName evidence="3">Uncharacterized protein</fullName>
    </submittedName>
</protein>
<feature type="region of interest" description="Disordered" evidence="1">
    <location>
        <begin position="82"/>
        <end position="110"/>
    </location>
</feature>
<feature type="compositionally biased region" description="Polar residues" evidence="1">
    <location>
        <begin position="152"/>
        <end position="163"/>
    </location>
</feature>
<proteinExistence type="predicted"/>
<feature type="transmembrane region" description="Helical" evidence="2">
    <location>
        <begin position="195"/>
        <end position="217"/>
    </location>
</feature>
<evidence type="ECO:0000313" key="3">
    <source>
        <dbReference type="EMBL" id="ORX40498.1"/>
    </source>
</evidence>
<keyword evidence="2" id="KW-0812">Transmembrane</keyword>
<name>A0A1Y1UQZ0_9TREE</name>
<comment type="caution">
    <text evidence="3">The sequence shown here is derived from an EMBL/GenBank/DDBJ whole genome shotgun (WGS) entry which is preliminary data.</text>
</comment>
<gene>
    <name evidence="3" type="ORF">BD324DRAFT_606412</name>
</gene>
<keyword evidence="2" id="KW-1133">Transmembrane helix</keyword>
<dbReference type="EMBL" id="NBSH01000001">
    <property type="protein sequence ID" value="ORX40498.1"/>
    <property type="molecule type" value="Genomic_DNA"/>
</dbReference>
<dbReference type="RefSeq" id="XP_021874177.1">
    <property type="nucleotide sequence ID" value="XM_022014012.1"/>
</dbReference>
<dbReference type="InParanoid" id="A0A1Y1UQZ0"/>
<accession>A0A1Y1UQZ0</accession>
<keyword evidence="2" id="KW-0472">Membrane</keyword>
<evidence type="ECO:0000313" key="4">
    <source>
        <dbReference type="Proteomes" id="UP000193218"/>
    </source>
</evidence>
<dbReference type="GeneID" id="33555820"/>
<evidence type="ECO:0000256" key="2">
    <source>
        <dbReference type="SAM" id="Phobius"/>
    </source>
</evidence>
<sequence>MIIPPDPEKDPNVFNRTESSSSLVLEGLVDEDDDHSNAPTVPQRPQIPARARTSNHAFGYPFGDDLGLGYSGEALPPYERQRMEGLSSASSSNDDVFADPGSPSSPPLMRERTHIRPSLIIPGASSSTFIQPSPLTPLDEDLMTASTSTARLPLTAPSSSSSRIDPKLWEGSQPSAVDRHKTKQWKRWWKKWKKWIYVAAAFLIAGIGVAVGLLVGLKAARKTAPIPTRSPWQENDGSSAWVTSGESLNITYVPSRDGPGPLDGTLLLCPTPTPFNESSPLNLLSQPFPAQIQRNITFTFPLTKTNGTDVLTLPDFTFIARGLGSSGTVEIVGNDAPASVIAGGLEGNITVDVIAQYSGFQDLDSIIKVCTLQRPDGLGVGIFTPSQTDGKVSNAYMLNPMLLPSFHVVIRLPPSALQAWSQAPLVYSPSVSFELDRMAVRLGNLSNVAEFGSINVNSGRGGVIAEYVAAETVNIWTGANAVRGVWNISQAITVNSTDGSIYSNVILHDPNEADTTPAASYQIFEPVRRQNGNDGDDGDQDDTSSSGSDITVSEESPSSTETGAPPNATAPAAPFNPLNLGAVAEKMLHATHNISTTFVTSQGYIFTSYLQHPPRTSLTSLIYTHQGDVSVALHPNYVGPFIASNIWGQVRLVDPQPNTQNDPLDQGRSRSYILGPIDEVGGGLFERRGFNASSLDDSPNSISGVATWLNTTTEHTIPSPQIVQQTTQCDGEVLIMGAWGDITLGFNGESAMG</sequence>
<dbReference type="STRING" id="4999.A0A1Y1UQZ0"/>